<evidence type="ECO:0000313" key="3">
    <source>
        <dbReference type="Proteomes" id="UP001223520"/>
    </source>
</evidence>
<reference evidence="2 3" key="1">
    <citation type="journal article" date="2023" name="Limnol Oceanogr Lett">
        <title>Environmental adaptations by the intertidal Antarctic cyanobacterium Halotia branconii CENA392 as revealed using long-read genome sequencing.</title>
        <authorList>
            <person name="Dextro R.B."/>
            <person name="Delbaje E."/>
            <person name="Freitas P.N.N."/>
            <person name="Geraldes V."/>
            <person name="Pinto E."/>
            <person name="Long P.F."/>
            <person name="Fiore M.F."/>
        </authorList>
    </citation>
    <scope>NUCLEOTIDE SEQUENCE [LARGE SCALE GENOMIC DNA]</scope>
    <source>
        <strain evidence="2 3">CENA392</strain>
    </source>
</reference>
<sequence length="313" mass="36013">MPIHLYLEMVVDNTNTAPQTGVTLSYCLQIPQGAAFKLKFEQGQYSFYLNETVVEQIQQAQKTGCSLYIPPKLLLPFWYYSFFNNPESLRNKSQNSYLFVIINIFRLLLSKSLNKKTNLQSGLTFNCYYQQSQLTASVDEKPDILLQSTVFLSGDIFHKIRRDFLQDANCLIIVSAHYWLTEQLLSYLRKKLNLLAWELASFAPTSFVAEKLYQAKAGILLSIFAWLVAAIAFAIIRYVLVNKLQRFTSIDSKYLNWIAWGITCLIPSFVLSSPLKFLLFVLVSVFVPLLMKWALSFILPQIGKSTMRWLLFA</sequence>
<feature type="transmembrane region" description="Helical" evidence="1">
    <location>
        <begin position="219"/>
        <end position="242"/>
    </location>
</feature>
<protein>
    <submittedName>
        <fullName evidence="2">Uncharacterized protein</fullName>
    </submittedName>
</protein>
<keyword evidence="3" id="KW-1185">Reference proteome</keyword>
<keyword evidence="1" id="KW-0472">Membrane</keyword>
<evidence type="ECO:0000256" key="1">
    <source>
        <dbReference type="SAM" id="Phobius"/>
    </source>
</evidence>
<evidence type="ECO:0000313" key="2">
    <source>
        <dbReference type="EMBL" id="WGV24865.1"/>
    </source>
</evidence>
<dbReference type="Proteomes" id="UP001223520">
    <property type="component" value="Chromosome"/>
</dbReference>
<name>A0AAJ6NQK0_9CYAN</name>
<proteinExistence type="predicted"/>
<organism evidence="2 3">
    <name type="scientific">Halotia branconii CENA392</name>
    <dbReference type="NCBI Taxonomy" id="1539056"/>
    <lineage>
        <taxon>Bacteria</taxon>
        <taxon>Bacillati</taxon>
        <taxon>Cyanobacteriota</taxon>
        <taxon>Cyanophyceae</taxon>
        <taxon>Nostocales</taxon>
        <taxon>Nodulariaceae</taxon>
        <taxon>Halotia</taxon>
    </lineage>
</organism>
<dbReference type="RefSeq" id="WP_281482177.1">
    <property type="nucleotide sequence ID" value="NZ_CP124543.1"/>
</dbReference>
<gene>
    <name evidence="2" type="ORF">QI031_24355</name>
</gene>
<feature type="transmembrane region" description="Helical" evidence="1">
    <location>
        <begin position="277"/>
        <end position="299"/>
    </location>
</feature>
<feature type="transmembrane region" description="Helical" evidence="1">
    <location>
        <begin position="254"/>
        <end position="271"/>
    </location>
</feature>
<accession>A0AAJ6NQK0</accession>
<keyword evidence="1" id="KW-1133">Transmembrane helix</keyword>
<dbReference type="AlphaFoldDB" id="A0AAJ6NQK0"/>
<dbReference type="EMBL" id="CP124543">
    <property type="protein sequence ID" value="WGV24865.1"/>
    <property type="molecule type" value="Genomic_DNA"/>
</dbReference>
<keyword evidence="1" id="KW-0812">Transmembrane</keyword>
<dbReference type="KEGG" id="hbq:QI031_24355"/>